<dbReference type="Pfam" id="PF00535">
    <property type="entry name" value="Glycos_transf_2"/>
    <property type="match status" value="1"/>
</dbReference>
<dbReference type="RefSeq" id="WP_149732227.1">
    <property type="nucleotide sequence ID" value="NZ_FMXB01000013.1"/>
</dbReference>
<proteinExistence type="predicted"/>
<dbReference type="Pfam" id="PF04464">
    <property type="entry name" value="Glyphos_transf"/>
    <property type="match status" value="1"/>
</dbReference>
<evidence type="ECO:0000313" key="2">
    <source>
        <dbReference type="EMBL" id="SDA61713.1"/>
    </source>
</evidence>
<name>A0A1G5WUA6_9EURY</name>
<dbReference type="GO" id="GO:0047355">
    <property type="term" value="F:CDP-glycerol glycerophosphotransferase activity"/>
    <property type="evidence" value="ECO:0007669"/>
    <property type="project" value="InterPro"/>
</dbReference>
<dbReference type="PANTHER" id="PTHR22916:SF3">
    <property type="entry name" value="UDP-GLCNAC:BETAGAL BETA-1,3-N-ACETYLGLUCOSAMINYLTRANSFERASE-LIKE PROTEIN 1"/>
    <property type="match status" value="1"/>
</dbReference>
<dbReference type="EMBL" id="FMXB01000013">
    <property type="protein sequence ID" value="SDA61713.1"/>
    <property type="molecule type" value="Genomic_DNA"/>
</dbReference>
<reference evidence="2 3" key="1">
    <citation type="submission" date="2016-10" db="EMBL/GenBank/DDBJ databases">
        <authorList>
            <person name="Varghese N."/>
            <person name="Submissions S."/>
        </authorList>
    </citation>
    <scope>NUCLEOTIDE SEQUENCE [LARGE SCALE GENOMIC DNA]</scope>
    <source>
        <strain evidence="2 3">DSM 16643</strain>
    </source>
</reference>
<protein>
    <submittedName>
        <fullName evidence="2">CDP-glycerol glycerophosphotransferase, TagB/SpsB family</fullName>
    </submittedName>
</protein>
<sequence length="877" mass="104671">MGSKDFNSIYFSIVMACYNVEDYVWEAIDSVINQKFDFKNHVEIILVDDGSFDKTSDICKEYVEKYPDNIKYFYKENGGQASARNFGIKHVAGKYVNFLDADDKLMEDTLANVFDFFEENYSEIDVVSVPMYFFERQTGDHPLNYKFEETKVVDLNVQWNYPQLATNSAFIKKEVLNDFQFDTNLISSEDAIMVNKLLLEKKAYGVVENGGLCYRKRFDETSTIDTSKLDKRFYLGRLNGFFKELVDYSLNKVGYVPNFIQYVIVYDIKWMLMSEERFDVLNDEELIEFNNGVNYVFKYINDEVIDCHLKKDPWKIRKCIYELKYGESEILQKDDDIVLCTNNVILDELSIHRFYLDIIEIKNNYLFISGFLKSYFKSSDVDIILVSKSSNGEEIFSSKTFNYFNRKESKISESYINFDFKVPLSINEEYEFNIQVKSKEFGDSFELPISFLNYARLSEVSNYAVWDNYMIHFKNNTIFIMQYSYSKMFKWEIRILLVILRHIPYNWFSTLFIRFIYLILFPFFKDKKIWMFMDRRESADDNAEHLYRYCSNIDDGINKYFTLFKDSKDFKRLSSSLKNIISFYSIKQRILYLFSDMIISSHPDEFVLNPFWGKNSKLYSGLINSKKIFLQHGITKDNVSLWLRKYDKNLDMLVTVSEMEAQSFLEYEYNYDKDVIKVLGFPRFDDLTDASDKKQILIMPTWRRSIDHLKNEQIIKSLYFQKMNSLFNNERFIKLAQDNDYDIIIKPHPKIIDIINLFDTNDYVYIDKTSGYQDLFNNSSLLITDYSSVAFDFAYIKKPVIYYQYADDYHFEETFFDYETMGFGEVISDEDELINLVDKYIINDCEMKEEYKNRVDNFYKFKDKNNCKRVYEEIKKL</sequence>
<dbReference type="PROSITE" id="PS51257">
    <property type="entry name" value="PROKAR_LIPOPROTEIN"/>
    <property type="match status" value="1"/>
</dbReference>
<dbReference type="SUPFAM" id="SSF53756">
    <property type="entry name" value="UDP-Glycosyltransferase/glycogen phosphorylase"/>
    <property type="match status" value="1"/>
</dbReference>
<dbReference type="Gene3D" id="3.90.550.10">
    <property type="entry name" value="Spore Coat Polysaccharide Biosynthesis Protein SpsA, Chain A"/>
    <property type="match status" value="1"/>
</dbReference>
<dbReference type="CDD" id="cd00761">
    <property type="entry name" value="Glyco_tranf_GTA_type"/>
    <property type="match status" value="1"/>
</dbReference>
<dbReference type="Gene3D" id="3.40.50.12580">
    <property type="match status" value="1"/>
</dbReference>
<dbReference type="InterPro" id="IPR043148">
    <property type="entry name" value="TagF_C"/>
</dbReference>
<dbReference type="SUPFAM" id="SSF53448">
    <property type="entry name" value="Nucleotide-diphospho-sugar transferases"/>
    <property type="match status" value="1"/>
</dbReference>
<keyword evidence="2" id="KW-0808">Transferase</keyword>
<keyword evidence="3" id="KW-1185">Reference proteome</keyword>
<dbReference type="InterPro" id="IPR007554">
    <property type="entry name" value="Glycerophosphate_synth"/>
</dbReference>
<dbReference type="GO" id="GO:0016758">
    <property type="term" value="F:hexosyltransferase activity"/>
    <property type="evidence" value="ECO:0007669"/>
    <property type="project" value="UniProtKB-ARBA"/>
</dbReference>
<organism evidence="2 3">
    <name type="scientific">Methanobrevibacter millerae</name>
    <dbReference type="NCBI Taxonomy" id="230361"/>
    <lineage>
        <taxon>Archaea</taxon>
        <taxon>Methanobacteriati</taxon>
        <taxon>Methanobacteriota</taxon>
        <taxon>Methanomada group</taxon>
        <taxon>Methanobacteria</taxon>
        <taxon>Methanobacteriales</taxon>
        <taxon>Methanobacteriaceae</taxon>
        <taxon>Methanobrevibacter</taxon>
    </lineage>
</organism>
<accession>A0A1G5WUA6</accession>
<evidence type="ECO:0000313" key="3">
    <source>
        <dbReference type="Proteomes" id="UP000323439"/>
    </source>
</evidence>
<dbReference type="GO" id="GO:0016020">
    <property type="term" value="C:membrane"/>
    <property type="evidence" value="ECO:0007669"/>
    <property type="project" value="InterPro"/>
</dbReference>
<dbReference type="OrthoDB" id="46222at2157"/>
<dbReference type="AlphaFoldDB" id="A0A1G5WUA6"/>
<gene>
    <name evidence="2" type="ORF">SAMN02910315_01701</name>
</gene>
<dbReference type="PANTHER" id="PTHR22916">
    <property type="entry name" value="GLYCOSYLTRANSFERASE"/>
    <property type="match status" value="1"/>
</dbReference>
<dbReference type="InterPro" id="IPR001173">
    <property type="entry name" value="Glyco_trans_2-like"/>
</dbReference>
<evidence type="ECO:0000259" key="1">
    <source>
        <dbReference type="Pfam" id="PF00535"/>
    </source>
</evidence>
<dbReference type="InterPro" id="IPR029044">
    <property type="entry name" value="Nucleotide-diphossugar_trans"/>
</dbReference>
<feature type="domain" description="Glycosyltransferase 2-like" evidence="1">
    <location>
        <begin position="12"/>
        <end position="169"/>
    </location>
</feature>
<dbReference type="Proteomes" id="UP000323439">
    <property type="component" value="Unassembled WGS sequence"/>
</dbReference>